<name>A0A327YZ52_9ACTN</name>
<feature type="chain" id="PRO_5039628991" evidence="1">
    <location>
        <begin position="20"/>
        <end position="119"/>
    </location>
</feature>
<keyword evidence="1" id="KW-0732">Signal</keyword>
<evidence type="ECO:0000313" key="3">
    <source>
        <dbReference type="Proteomes" id="UP000249341"/>
    </source>
</evidence>
<evidence type="ECO:0000256" key="1">
    <source>
        <dbReference type="SAM" id="SignalP"/>
    </source>
</evidence>
<dbReference type="OrthoDB" id="9929080at2"/>
<organism evidence="2 3">
    <name type="scientific">Actinoplanes lutulentus</name>
    <dbReference type="NCBI Taxonomy" id="1287878"/>
    <lineage>
        <taxon>Bacteria</taxon>
        <taxon>Bacillati</taxon>
        <taxon>Actinomycetota</taxon>
        <taxon>Actinomycetes</taxon>
        <taxon>Micromonosporales</taxon>
        <taxon>Micromonosporaceae</taxon>
        <taxon>Actinoplanes</taxon>
    </lineage>
</organism>
<dbReference type="AlphaFoldDB" id="A0A327YZ52"/>
<dbReference type="RefSeq" id="WP_111654760.1">
    <property type="nucleotide sequence ID" value="NZ_JACHWI010000014.1"/>
</dbReference>
<accession>A0A327YZ52</accession>
<proteinExistence type="predicted"/>
<reference evidence="2 3" key="1">
    <citation type="submission" date="2018-06" db="EMBL/GenBank/DDBJ databases">
        <title>Genomic Encyclopedia of Type Strains, Phase III (KMG-III): the genomes of soil and plant-associated and newly described type strains.</title>
        <authorList>
            <person name="Whitman W."/>
        </authorList>
    </citation>
    <scope>NUCLEOTIDE SEQUENCE [LARGE SCALE GENOMIC DNA]</scope>
    <source>
        <strain evidence="2 3">CGMCC 4.7090</strain>
    </source>
</reference>
<dbReference type="PROSITE" id="PS51257">
    <property type="entry name" value="PROKAR_LIPOPROTEIN"/>
    <property type="match status" value="1"/>
</dbReference>
<dbReference type="EMBL" id="QLMJ01000028">
    <property type="protein sequence ID" value="RAK26273.1"/>
    <property type="molecule type" value="Genomic_DNA"/>
</dbReference>
<evidence type="ECO:0000313" key="2">
    <source>
        <dbReference type="EMBL" id="RAK26273.1"/>
    </source>
</evidence>
<feature type="signal peptide" evidence="1">
    <location>
        <begin position="1"/>
        <end position="19"/>
    </location>
</feature>
<gene>
    <name evidence="2" type="ORF">B0I29_128123</name>
</gene>
<dbReference type="Proteomes" id="UP000249341">
    <property type="component" value="Unassembled WGS sequence"/>
</dbReference>
<sequence length="119" mass="12120">MRKTLFLPVLLLIFSGCSAEPAAAPVAAPTVSAADVNRVACTEVSEVNEEKAHLDPARTGEAAQVAAQATQDSIRTAATNVQKASGAVAAAAPEPGEKLNLAMAQAWLDLSSACGALYK</sequence>
<keyword evidence="3" id="KW-1185">Reference proteome</keyword>
<comment type="caution">
    <text evidence="2">The sequence shown here is derived from an EMBL/GenBank/DDBJ whole genome shotgun (WGS) entry which is preliminary data.</text>
</comment>
<protein>
    <submittedName>
        <fullName evidence="2">Uncharacterized protein</fullName>
    </submittedName>
</protein>